<dbReference type="EMBL" id="JAHRIP010062337">
    <property type="protein sequence ID" value="MEQ2305330.1"/>
    <property type="molecule type" value="Genomic_DNA"/>
</dbReference>
<evidence type="ECO:0000256" key="1">
    <source>
        <dbReference type="SAM" id="MobiDB-lite"/>
    </source>
</evidence>
<dbReference type="Proteomes" id="UP001469553">
    <property type="component" value="Unassembled WGS sequence"/>
</dbReference>
<evidence type="ECO:0000313" key="3">
    <source>
        <dbReference type="Proteomes" id="UP001469553"/>
    </source>
</evidence>
<gene>
    <name evidence="2" type="ORF">AMECASPLE_036702</name>
</gene>
<feature type="non-terminal residue" evidence="2">
    <location>
        <position position="63"/>
    </location>
</feature>
<sequence>MRKGKGLGEITSRAKGSRSGPAAATSTGGVAELFKECCNMAVNCSSYTLVNLCCSASERKMES</sequence>
<protein>
    <submittedName>
        <fullName evidence="2">Uncharacterized protein</fullName>
    </submittedName>
</protein>
<comment type="caution">
    <text evidence="2">The sequence shown here is derived from an EMBL/GenBank/DDBJ whole genome shotgun (WGS) entry which is preliminary data.</text>
</comment>
<name>A0ABV0ZIA8_9TELE</name>
<feature type="region of interest" description="Disordered" evidence="1">
    <location>
        <begin position="1"/>
        <end position="25"/>
    </location>
</feature>
<keyword evidence="3" id="KW-1185">Reference proteome</keyword>
<proteinExistence type="predicted"/>
<organism evidence="2 3">
    <name type="scientific">Ameca splendens</name>
    <dbReference type="NCBI Taxonomy" id="208324"/>
    <lineage>
        <taxon>Eukaryota</taxon>
        <taxon>Metazoa</taxon>
        <taxon>Chordata</taxon>
        <taxon>Craniata</taxon>
        <taxon>Vertebrata</taxon>
        <taxon>Euteleostomi</taxon>
        <taxon>Actinopterygii</taxon>
        <taxon>Neopterygii</taxon>
        <taxon>Teleostei</taxon>
        <taxon>Neoteleostei</taxon>
        <taxon>Acanthomorphata</taxon>
        <taxon>Ovalentaria</taxon>
        <taxon>Atherinomorphae</taxon>
        <taxon>Cyprinodontiformes</taxon>
        <taxon>Goodeidae</taxon>
        <taxon>Ameca</taxon>
    </lineage>
</organism>
<accession>A0ABV0ZIA8</accession>
<evidence type="ECO:0000313" key="2">
    <source>
        <dbReference type="EMBL" id="MEQ2305330.1"/>
    </source>
</evidence>
<reference evidence="2 3" key="1">
    <citation type="submission" date="2021-06" db="EMBL/GenBank/DDBJ databases">
        <authorList>
            <person name="Palmer J.M."/>
        </authorList>
    </citation>
    <scope>NUCLEOTIDE SEQUENCE [LARGE SCALE GENOMIC DNA]</scope>
    <source>
        <strain evidence="2 3">AS_MEX2019</strain>
        <tissue evidence="2">Muscle</tissue>
    </source>
</reference>